<dbReference type="PANTHER" id="PTHR48207">
    <property type="entry name" value="SUCCINATE--HYDROXYMETHYLGLUTARATE COA-TRANSFERASE"/>
    <property type="match status" value="1"/>
</dbReference>
<evidence type="ECO:0000313" key="3">
    <source>
        <dbReference type="Proteomes" id="UP000308917"/>
    </source>
</evidence>
<evidence type="ECO:0000256" key="1">
    <source>
        <dbReference type="ARBA" id="ARBA00022679"/>
    </source>
</evidence>
<dbReference type="OrthoDB" id="8676383at2"/>
<dbReference type="GO" id="GO:0008410">
    <property type="term" value="F:CoA-transferase activity"/>
    <property type="evidence" value="ECO:0007669"/>
    <property type="project" value="TreeGrafter"/>
</dbReference>
<gene>
    <name evidence="2" type="ORF">E9531_00325</name>
</gene>
<dbReference type="InterPro" id="IPR044855">
    <property type="entry name" value="CoA-Trfase_III_dom3_sf"/>
</dbReference>
<organism evidence="2 3">
    <name type="scientific">Lampropedia puyangensis</name>
    <dbReference type="NCBI Taxonomy" id="1330072"/>
    <lineage>
        <taxon>Bacteria</taxon>
        <taxon>Pseudomonadati</taxon>
        <taxon>Pseudomonadota</taxon>
        <taxon>Betaproteobacteria</taxon>
        <taxon>Burkholderiales</taxon>
        <taxon>Comamonadaceae</taxon>
        <taxon>Lampropedia</taxon>
    </lineage>
</organism>
<keyword evidence="1 2" id="KW-0808">Transferase</keyword>
<proteinExistence type="predicted"/>
<dbReference type="PANTHER" id="PTHR48207:SF3">
    <property type="entry name" value="SUCCINATE--HYDROXYMETHYLGLUTARATE COA-TRANSFERASE"/>
    <property type="match status" value="1"/>
</dbReference>
<dbReference type="InterPro" id="IPR003673">
    <property type="entry name" value="CoA-Trfase_fam_III"/>
</dbReference>
<dbReference type="Gene3D" id="3.40.50.10540">
    <property type="entry name" value="Crotonobetainyl-coa:carnitine coa-transferase, domain 1"/>
    <property type="match status" value="1"/>
</dbReference>
<dbReference type="EMBL" id="STFG01000001">
    <property type="protein sequence ID" value="THU05039.1"/>
    <property type="molecule type" value="Genomic_DNA"/>
</dbReference>
<protein>
    <submittedName>
        <fullName evidence="2">CoA transferase</fullName>
    </submittedName>
</protein>
<name>A0A4S8FCI8_9BURK</name>
<dbReference type="SUPFAM" id="SSF89796">
    <property type="entry name" value="CoA-transferase family III (CaiB/BaiF)"/>
    <property type="match status" value="1"/>
</dbReference>
<dbReference type="InterPro" id="IPR023606">
    <property type="entry name" value="CoA-Trfase_III_dom_1_sf"/>
</dbReference>
<dbReference type="AlphaFoldDB" id="A0A4S8FCI8"/>
<comment type="caution">
    <text evidence="2">The sequence shown here is derived from an EMBL/GenBank/DDBJ whole genome shotgun (WGS) entry which is preliminary data.</text>
</comment>
<dbReference type="Pfam" id="PF02515">
    <property type="entry name" value="CoA_transf_3"/>
    <property type="match status" value="1"/>
</dbReference>
<evidence type="ECO:0000313" key="2">
    <source>
        <dbReference type="EMBL" id="THU05039.1"/>
    </source>
</evidence>
<dbReference type="RefSeq" id="WP_136571751.1">
    <property type="nucleotide sequence ID" value="NZ_STFG01000001.1"/>
</dbReference>
<sequence>MAAIEKETLGTTVSAPLQGIKVLDLSRVLAGPFCAQLLGDLGADVVKVEVPGTGDDARQLGSAVVSPSTPEGAGRQSNFFLACNRNKRSVAVDLATPEGRELVMALLQKADVVVENFKAGGMLRLGLDPQAIHAANPRLIHCSITGFGHTGPYAARPAYDFIMQAMTGMMSTCGVPEQSPGAGPMRTAIPTTDLVAGYQACVAILGALIQRSISGKGQFIDAAMLDASVAFNVHLAQGFLMGMGVPQRQGNNNPIAAPSGVYASADGWLVVAAGNDRQFEHLCSALQLGPLREQERFASNAARVANRQALHTVMEPVLRSRTSAQWLAQLEAAGVPCAAIHDMQAVFDDPQVQHRQMVVHSQRADGSTVPLLRSALNMQDHAVRYSAPPLLGEHTEEVLVQWLQMPSEAIAHLAHCKAIATLADAGARPLSCGQD</sequence>
<dbReference type="InterPro" id="IPR050483">
    <property type="entry name" value="CoA-transferase_III_domain"/>
</dbReference>
<dbReference type="Gene3D" id="3.30.1540.10">
    <property type="entry name" value="formyl-coa transferase, domain 3"/>
    <property type="match status" value="1"/>
</dbReference>
<keyword evidence="3" id="KW-1185">Reference proteome</keyword>
<accession>A0A4S8FCI8</accession>
<reference evidence="2 3" key="1">
    <citation type="journal article" date="2015" name="Antonie Van Leeuwenhoek">
        <title>Lampropedia puyangensis sp. nov., isolated from symptomatic bark of Populus ? euramericana canker and emended description of Lampropedia hyalina (Ehrenberg 1832) Lee et al. 2004.</title>
        <authorList>
            <person name="Li Y."/>
            <person name="Wang T."/>
            <person name="Piao C.G."/>
            <person name="Wang L.F."/>
            <person name="Tian G.Z."/>
            <person name="Zhu T.H."/>
            <person name="Guo M.W."/>
        </authorList>
    </citation>
    <scope>NUCLEOTIDE SEQUENCE [LARGE SCALE GENOMIC DNA]</scope>
    <source>
        <strain evidence="2 3">2-bin</strain>
    </source>
</reference>
<dbReference type="Proteomes" id="UP000308917">
    <property type="component" value="Unassembled WGS sequence"/>
</dbReference>